<dbReference type="NCBIfam" id="TIGR01460">
    <property type="entry name" value="HAD-SF-IIA"/>
    <property type="match status" value="1"/>
</dbReference>
<reference evidence="7 8" key="1">
    <citation type="submission" date="2024-09" db="EMBL/GenBank/DDBJ databases">
        <authorList>
            <person name="Sun Q."/>
            <person name="Mori K."/>
        </authorList>
    </citation>
    <scope>NUCLEOTIDE SEQUENCE [LARGE SCALE GENOMIC DNA]</scope>
    <source>
        <strain evidence="7 8">CCM 4839</strain>
    </source>
</reference>
<dbReference type="Pfam" id="PF13344">
    <property type="entry name" value="Hydrolase_6"/>
    <property type="match status" value="1"/>
</dbReference>
<evidence type="ECO:0000313" key="8">
    <source>
        <dbReference type="Proteomes" id="UP001589818"/>
    </source>
</evidence>
<dbReference type="InterPro" id="IPR023214">
    <property type="entry name" value="HAD_sf"/>
</dbReference>
<comment type="cofactor">
    <cofactor evidence="1 6">
        <name>Mg(2+)</name>
        <dbReference type="ChEBI" id="CHEBI:18420"/>
    </cofactor>
</comment>
<organism evidence="7 8">
    <name type="scientific">Paenibacillus mendelii</name>
    <dbReference type="NCBI Taxonomy" id="206163"/>
    <lineage>
        <taxon>Bacteria</taxon>
        <taxon>Bacillati</taxon>
        <taxon>Bacillota</taxon>
        <taxon>Bacilli</taxon>
        <taxon>Bacillales</taxon>
        <taxon>Paenibacillaceae</taxon>
        <taxon>Paenibacillus</taxon>
    </lineage>
</organism>
<evidence type="ECO:0000313" key="7">
    <source>
        <dbReference type="EMBL" id="MFC0391131.1"/>
    </source>
</evidence>
<proteinExistence type="inferred from homology"/>
<dbReference type="Gene3D" id="3.40.50.1000">
    <property type="entry name" value="HAD superfamily/HAD-like"/>
    <property type="match status" value="2"/>
</dbReference>
<dbReference type="SFLD" id="SFLDS00003">
    <property type="entry name" value="Haloacid_Dehalogenase"/>
    <property type="match status" value="1"/>
</dbReference>
<dbReference type="SUPFAM" id="SSF56784">
    <property type="entry name" value="HAD-like"/>
    <property type="match status" value="1"/>
</dbReference>
<accession>A0ABV6J5L8</accession>
<keyword evidence="4 7" id="KW-0378">Hydrolase</keyword>
<evidence type="ECO:0000256" key="2">
    <source>
        <dbReference type="ARBA" id="ARBA00006696"/>
    </source>
</evidence>
<keyword evidence="8" id="KW-1185">Reference proteome</keyword>
<dbReference type="PIRSF" id="PIRSF000915">
    <property type="entry name" value="PGP-type_phosphatase"/>
    <property type="match status" value="1"/>
</dbReference>
<keyword evidence="3 6" id="KW-0479">Metal-binding</keyword>
<dbReference type="InterPro" id="IPR006354">
    <property type="entry name" value="HAD-SF_hydro_IIA_hyp1"/>
</dbReference>
<evidence type="ECO:0000256" key="4">
    <source>
        <dbReference type="ARBA" id="ARBA00022801"/>
    </source>
</evidence>
<comment type="caution">
    <text evidence="7">The sequence shown here is derived from an EMBL/GenBank/DDBJ whole genome shotgun (WGS) entry which is preliminary data.</text>
</comment>
<name>A0ABV6J5L8_9BACL</name>
<evidence type="ECO:0000256" key="3">
    <source>
        <dbReference type="ARBA" id="ARBA00022723"/>
    </source>
</evidence>
<dbReference type="Proteomes" id="UP001589818">
    <property type="component" value="Unassembled WGS sequence"/>
</dbReference>
<dbReference type="EMBL" id="JBHLVF010000010">
    <property type="protein sequence ID" value="MFC0391131.1"/>
    <property type="molecule type" value="Genomic_DNA"/>
</dbReference>
<dbReference type="SFLD" id="SFLDG01139">
    <property type="entry name" value="C2.A:_Pyridoxal_Phosphate_Phos"/>
    <property type="match status" value="1"/>
</dbReference>
<comment type="similarity">
    <text evidence="2 6">Belongs to the HAD-like hydrolase superfamily. NagD family.</text>
</comment>
<protein>
    <recommendedName>
        <fullName evidence="6">Acid sugar phosphatase</fullName>
        <ecNumber evidence="6">3.1.3.-</ecNumber>
    </recommendedName>
</protein>
<evidence type="ECO:0000256" key="1">
    <source>
        <dbReference type="ARBA" id="ARBA00001946"/>
    </source>
</evidence>
<dbReference type="Pfam" id="PF13242">
    <property type="entry name" value="Hydrolase_like"/>
    <property type="match status" value="1"/>
</dbReference>
<dbReference type="InterPro" id="IPR006357">
    <property type="entry name" value="HAD-SF_hydro_IIA"/>
</dbReference>
<dbReference type="EC" id="3.1.3.-" evidence="6"/>
<dbReference type="InterPro" id="IPR036412">
    <property type="entry name" value="HAD-like_sf"/>
</dbReference>
<dbReference type="RefSeq" id="WP_256555273.1">
    <property type="nucleotide sequence ID" value="NZ_JANHOF010000004.1"/>
</dbReference>
<evidence type="ECO:0000256" key="6">
    <source>
        <dbReference type="PIRNR" id="PIRNR000915"/>
    </source>
</evidence>
<evidence type="ECO:0000256" key="5">
    <source>
        <dbReference type="ARBA" id="ARBA00022842"/>
    </source>
</evidence>
<dbReference type="NCBIfam" id="TIGR01457">
    <property type="entry name" value="HAD-SF-IIA-hyp2"/>
    <property type="match status" value="1"/>
</dbReference>
<comment type="function">
    <text evidence="6">Catalyzes the dephosphorylation of 2-6 carbon acid sugars in vitro.</text>
</comment>
<dbReference type="PANTHER" id="PTHR19288:SF46">
    <property type="entry name" value="HALOACID DEHALOGENASE-LIKE HYDROLASE DOMAIN-CONTAINING PROTEIN 2"/>
    <property type="match status" value="1"/>
</dbReference>
<dbReference type="GO" id="GO:0016787">
    <property type="term" value="F:hydrolase activity"/>
    <property type="evidence" value="ECO:0007669"/>
    <property type="project" value="UniProtKB-KW"/>
</dbReference>
<dbReference type="PANTHER" id="PTHR19288">
    <property type="entry name" value="4-NITROPHENYLPHOSPHATASE-RELATED"/>
    <property type="match status" value="1"/>
</dbReference>
<keyword evidence="5 6" id="KW-0460">Magnesium</keyword>
<gene>
    <name evidence="7" type="ORF">ACFFJ8_07050</name>
</gene>
<sequence>MSLTMPSGGLLIDLDGTLYHGNNMIEGADTLIRHLQQREIRYLFVTNNSSATAEVVADRLRAMGIPASADDICTSSQAAAAYIAQELNAPRVFTVGEDGLRDALTKAGLQLVDDQPDIVVQGIDRQLTYERIAAAVRHIRDGAVYILTNPDVLLPSDTGLIPGAGSISAILQKASGVEPVIIGKPSAILMNYALERLGQKAEDVWVIGDNPATDIAAAKASGCRSVLVLTGLASEANYQKLLEQAGCAADEIIADLHQLIRWLG</sequence>